<feature type="domain" description="HTH cro/C1-type" evidence="1">
    <location>
        <begin position="14"/>
        <end position="66"/>
    </location>
</feature>
<accession>A0A5R8PMN2</accession>
<dbReference type="PROSITE" id="PS50943">
    <property type="entry name" value="HTH_CROC1"/>
    <property type="match status" value="1"/>
</dbReference>
<dbReference type="Pfam" id="PF13560">
    <property type="entry name" value="HTH_31"/>
    <property type="match status" value="1"/>
</dbReference>
<dbReference type="GO" id="GO:0003677">
    <property type="term" value="F:DNA binding"/>
    <property type="evidence" value="ECO:0007669"/>
    <property type="project" value="InterPro"/>
</dbReference>
<dbReference type="RefSeq" id="WP_138454777.1">
    <property type="nucleotide sequence ID" value="NZ_VBUU01000001.1"/>
</dbReference>
<dbReference type="AlphaFoldDB" id="A0A5R8PMN2"/>
<name>A0A5R8PMN2_9NOCA</name>
<organism evidence="2 3">
    <name type="scientific">Nocardia cyriacigeorgica</name>
    <dbReference type="NCBI Taxonomy" id="135487"/>
    <lineage>
        <taxon>Bacteria</taxon>
        <taxon>Bacillati</taxon>
        <taxon>Actinomycetota</taxon>
        <taxon>Actinomycetes</taxon>
        <taxon>Mycobacteriales</taxon>
        <taxon>Nocardiaceae</taxon>
        <taxon>Nocardia</taxon>
    </lineage>
</organism>
<dbReference type="OrthoDB" id="3504495at2"/>
<dbReference type="SMART" id="SM00530">
    <property type="entry name" value="HTH_XRE"/>
    <property type="match status" value="1"/>
</dbReference>
<proteinExistence type="predicted"/>
<dbReference type="SUPFAM" id="SSF47413">
    <property type="entry name" value="lambda repressor-like DNA-binding domains"/>
    <property type="match status" value="1"/>
</dbReference>
<dbReference type="CDD" id="cd00093">
    <property type="entry name" value="HTH_XRE"/>
    <property type="match status" value="1"/>
</dbReference>
<evidence type="ECO:0000313" key="2">
    <source>
        <dbReference type="EMBL" id="TLG18042.1"/>
    </source>
</evidence>
<evidence type="ECO:0000313" key="3">
    <source>
        <dbReference type="Proteomes" id="UP000308349"/>
    </source>
</evidence>
<dbReference type="InterPro" id="IPR010982">
    <property type="entry name" value="Lambda_DNA-bd_dom_sf"/>
</dbReference>
<dbReference type="Gene3D" id="1.10.260.40">
    <property type="entry name" value="lambda repressor-like DNA-binding domains"/>
    <property type="match status" value="1"/>
</dbReference>
<protein>
    <submittedName>
        <fullName evidence="2">Helix-turn-helix transcriptional regulator</fullName>
    </submittedName>
</protein>
<dbReference type="InterPro" id="IPR001387">
    <property type="entry name" value="Cro/C1-type_HTH"/>
</dbReference>
<dbReference type="Proteomes" id="UP000308349">
    <property type="component" value="Unassembled WGS sequence"/>
</dbReference>
<sequence>MTQDLTIGERVAWYRRRRGMSQGVLAGLIGRTEDWMGKVENNRIPLDRLSVIRLLADALDVSLGDLIGEPTLLDWSSDSGTCTVPALREALMDYGNLVHVLRRSDDEGAPHEVAAVQRELRTVFEAYQASRFGLAAGRLPGLLTAAMAIARTNAENGNRLLALSYQAAASVATKLGETDLAWNAAERGLAAAQHTEDPVIVGSLLRSVAFAVMATGRVRPAVDLVDAGTSYLDQYLNDPSEELLSVYGTLLLVGSMAAARDERRDTVQAFLTEADRAAARLGGDRNRLWTAFGPTNVAIHRVSTAMELGDVQVALRLGPTVDTSALPLERQIRHKLELARALNLAGRQADSVSAVLTAERAAPEQVRHHYLSRQLVLTWMRNSQGTPSFALRGLARRMRIVRC</sequence>
<dbReference type="EMBL" id="VBUU01000001">
    <property type="protein sequence ID" value="TLG18042.1"/>
    <property type="molecule type" value="Genomic_DNA"/>
</dbReference>
<reference evidence="2 3" key="1">
    <citation type="submission" date="2019-05" db="EMBL/GenBank/DDBJ databases">
        <title>Genomes sequences of two Nocardia cyriacigeorgica environmental isolates, type strains Nocardia asteroides ATCC 19247 and Nocardia cyriacigeorgica DSM 44484.</title>
        <authorList>
            <person name="Vautrin F."/>
            <person name="Bergeron E."/>
            <person name="Dubost A."/>
            <person name="Abrouk D."/>
            <person name="Rodriguez Nava V."/>
            <person name="Pujic P."/>
        </authorList>
    </citation>
    <scope>NUCLEOTIDE SEQUENCE [LARGE SCALE GENOMIC DNA]</scope>
    <source>
        <strain evidence="2 3">EML 1456</strain>
    </source>
</reference>
<evidence type="ECO:0000259" key="1">
    <source>
        <dbReference type="PROSITE" id="PS50943"/>
    </source>
</evidence>
<comment type="caution">
    <text evidence="2">The sequence shown here is derived from an EMBL/GenBank/DDBJ whole genome shotgun (WGS) entry which is preliminary data.</text>
</comment>
<gene>
    <name evidence="2" type="ORF">FEK35_02720</name>
</gene>